<evidence type="ECO:0000313" key="2">
    <source>
        <dbReference type="EMBL" id="PIR45871.1"/>
    </source>
</evidence>
<keyword evidence="1" id="KW-0812">Transmembrane</keyword>
<evidence type="ECO:0008006" key="4">
    <source>
        <dbReference type="Google" id="ProtNLM"/>
    </source>
</evidence>
<evidence type="ECO:0000313" key="3">
    <source>
        <dbReference type="Proteomes" id="UP000230431"/>
    </source>
</evidence>
<feature type="transmembrane region" description="Helical" evidence="1">
    <location>
        <begin position="460"/>
        <end position="482"/>
    </location>
</feature>
<sequence>MRARVKKKVSATFESLAIIDIGSARVSGILVPNWPETKGEISLSAPWQDKPDWERFRLGIEQTFKKVLKHLAKEAGKRPPVEVVVFLASPFFVGQAGLVRAKHDRAVEITPPYLSDLVEQSFVDNAELASSDLTIIEDEIMAVKLDGYEADQVIGQTAKKIDLAVWRSGSPATWLQYWEELVRAEFPQAEIRWQSFTYSAYSVFNQFLPDRDWVLLDTGNELTDVLVIKDGRLAEHLTFPQGKNHLIRAVAEALGTVPAEAESLLNRNLSNQANGARAERLKKILAEIGQTWSSELAKALKKVLQTTILPEIFYLFGDEPSDQIFAEFIEQGKFTAVTASRKPLKVFYAEKPLTKAFRLVAGSKGKISPPSENSFLLAEAIFCAKIRGSKLDVWPFNQLATTMQDIIKNKKKSLRDIFPESKSPAGEKASAEPEINFKTTGYAPVAMRLRTGKLGWPAKLVTGLMAVALLGAITFAISGALAKVTVKITPKQGRLMISNVYEAVKSGETGLKFATASNLQTEEHLTLPATGTETVKLKAKGLITIFNDFSSQPQTLIAQTRFETKDGLIYRIEKQIIVPGQTKNSQGKTVPGQIEVPVVADQAGPAYNLTTAEFTIPGFKGTARFDKFSAKTKGAITGGFAGQRPKVSEEDLAKARAELKTKLLATAAEKLAPQVPDDYIFFKDAVMMDLKEEVSVNPAQPDQADLKLSATITGIMFNKQALASHLAKQLLPEYQGEPLTITNWPDFKFSFLEDSQPTSAQTEKIKFKLDGTGKLVWDFDQVALREQLQTVDLKDYESVFRENFPTIQSAQIRFSPPWVRRIPSDPEKVKIEVIIDQS</sequence>
<accession>A0A2H0RH36</accession>
<evidence type="ECO:0000256" key="1">
    <source>
        <dbReference type="SAM" id="Phobius"/>
    </source>
</evidence>
<dbReference type="AlphaFoldDB" id="A0A2H0RH36"/>
<proteinExistence type="predicted"/>
<keyword evidence="1" id="KW-0472">Membrane</keyword>
<comment type="caution">
    <text evidence="2">The sequence shown here is derived from an EMBL/GenBank/DDBJ whole genome shotgun (WGS) entry which is preliminary data.</text>
</comment>
<gene>
    <name evidence="2" type="ORF">COV08_02790</name>
</gene>
<reference evidence="2 3" key="1">
    <citation type="submission" date="2017-09" db="EMBL/GenBank/DDBJ databases">
        <title>Depth-based differentiation of microbial function through sediment-hosted aquifers and enrichment of novel symbionts in the deep terrestrial subsurface.</title>
        <authorList>
            <person name="Probst A.J."/>
            <person name="Ladd B."/>
            <person name="Jarett J.K."/>
            <person name="Geller-Mcgrath D.E."/>
            <person name="Sieber C.M."/>
            <person name="Emerson J.B."/>
            <person name="Anantharaman K."/>
            <person name="Thomas B.C."/>
            <person name="Malmstrom R."/>
            <person name="Stieglmeier M."/>
            <person name="Klingl A."/>
            <person name="Woyke T."/>
            <person name="Ryan C.M."/>
            <person name="Banfield J.F."/>
        </authorList>
    </citation>
    <scope>NUCLEOTIDE SEQUENCE [LARGE SCALE GENOMIC DNA]</scope>
    <source>
        <strain evidence="2">CG10_big_fil_rev_8_21_14_0_10_49_38</strain>
    </source>
</reference>
<dbReference type="EMBL" id="PCYK01000022">
    <property type="protein sequence ID" value="PIR45871.1"/>
    <property type="molecule type" value="Genomic_DNA"/>
</dbReference>
<keyword evidence="1" id="KW-1133">Transmembrane helix</keyword>
<organism evidence="2 3">
    <name type="scientific">Candidatus Vogelbacteria bacterium CG10_big_fil_rev_8_21_14_0_10_49_38</name>
    <dbReference type="NCBI Taxonomy" id="1975043"/>
    <lineage>
        <taxon>Bacteria</taxon>
        <taxon>Candidatus Vogeliibacteriota</taxon>
    </lineage>
</organism>
<dbReference type="Proteomes" id="UP000230431">
    <property type="component" value="Unassembled WGS sequence"/>
</dbReference>
<protein>
    <recommendedName>
        <fullName evidence="4">Baseplate protein J-like domain-containing protein</fullName>
    </recommendedName>
</protein>
<name>A0A2H0RH36_9BACT</name>
<dbReference type="Gene3D" id="3.30.420.40">
    <property type="match status" value="1"/>
</dbReference>